<dbReference type="RefSeq" id="WP_133285643.1">
    <property type="nucleotide sequence ID" value="NZ_SMSI01000004.1"/>
</dbReference>
<dbReference type="OrthoDB" id="9805710at2"/>
<sequence>MDDIRPINDDYAVTGQISAEDLPKIKEAGFRSIVCNRPDFEQPGQPTFESVRHAAAELGIEMRHIPIGQMGVTPETVTAMVDAVEEMEKPLLGYCRSGARSTVIYQQSERLRGG</sequence>
<dbReference type="AlphaFoldDB" id="A0A4R5PHB7"/>
<dbReference type="Pfam" id="PF04273">
    <property type="entry name" value="BLH_phosphatase"/>
    <property type="match status" value="1"/>
</dbReference>
<dbReference type="SUPFAM" id="SSF52799">
    <property type="entry name" value="(Phosphotyrosine protein) phosphatases II"/>
    <property type="match status" value="1"/>
</dbReference>
<name>A0A4R5PHB7_9HYPH</name>
<comment type="caution">
    <text evidence="2">The sequence shown here is derived from an EMBL/GenBank/DDBJ whole genome shotgun (WGS) entry which is preliminary data.</text>
</comment>
<evidence type="ECO:0000259" key="1">
    <source>
        <dbReference type="Pfam" id="PF04273"/>
    </source>
</evidence>
<dbReference type="GO" id="GO:0016787">
    <property type="term" value="F:hydrolase activity"/>
    <property type="evidence" value="ECO:0007669"/>
    <property type="project" value="InterPro"/>
</dbReference>
<dbReference type="Proteomes" id="UP000295131">
    <property type="component" value="Unassembled WGS sequence"/>
</dbReference>
<reference evidence="2 3" key="1">
    <citation type="journal article" date="2013" name="Int. J. Syst. Evol. Microbiol.">
        <title>Hoeflea suaedae sp. nov., an endophytic bacterium isolated from the root of the halophyte Suaeda maritima.</title>
        <authorList>
            <person name="Chung E.J."/>
            <person name="Park J.A."/>
            <person name="Pramanik P."/>
            <person name="Bibi F."/>
            <person name="Jeon C.O."/>
            <person name="Chung Y.R."/>
        </authorList>
    </citation>
    <scope>NUCLEOTIDE SEQUENCE [LARGE SCALE GENOMIC DNA]</scope>
    <source>
        <strain evidence="2 3">YC6898</strain>
    </source>
</reference>
<organism evidence="2 3">
    <name type="scientific">Pseudohoeflea suaedae</name>
    <dbReference type="NCBI Taxonomy" id="877384"/>
    <lineage>
        <taxon>Bacteria</taxon>
        <taxon>Pseudomonadati</taxon>
        <taxon>Pseudomonadota</taxon>
        <taxon>Alphaproteobacteria</taxon>
        <taxon>Hyphomicrobiales</taxon>
        <taxon>Rhizobiaceae</taxon>
        <taxon>Pseudohoeflea</taxon>
    </lineage>
</organism>
<evidence type="ECO:0000313" key="3">
    <source>
        <dbReference type="Proteomes" id="UP000295131"/>
    </source>
</evidence>
<dbReference type="NCBIfam" id="TIGR01244">
    <property type="entry name" value="TIGR01244 family sulfur transferase"/>
    <property type="match status" value="1"/>
</dbReference>
<evidence type="ECO:0000313" key="2">
    <source>
        <dbReference type="EMBL" id="TDH34297.1"/>
    </source>
</evidence>
<dbReference type="InterPro" id="IPR029021">
    <property type="entry name" value="Prot-tyrosine_phosphatase-like"/>
</dbReference>
<dbReference type="Gene3D" id="3.90.190.10">
    <property type="entry name" value="Protein tyrosine phosphatase superfamily"/>
    <property type="match status" value="1"/>
</dbReference>
<feature type="domain" description="Beta-lactamase hydrolase-like protein phosphatase-like" evidence="1">
    <location>
        <begin position="3"/>
        <end position="108"/>
    </location>
</feature>
<keyword evidence="3" id="KW-1185">Reference proteome</keyword>
<dbReference type="InterPro" id="IPR005939">
    <property type="entry name" value="BLH_phosphatase-like"/>
</dbReference>
<proteinExistence type="predicted"/>
<protein>
    <submittedName>
        <fullName evidence="2">TIGR01244 family phosphatase</fullName>
    </submittedName>
</protein>
<accession>A0A4R5PHB7</accession>
<gene>
    <name evidence="2" type="ORF">E2A64_16630</name>
</gene>
<dbReference type="EMBL" id="SMSI01000004">
    <property type="protein sequence ID" value="TDH34297.1"/>
    <property type="molecule type" value="Genomic_DNA"/>
</dbReference>